<comment type="caution">
    <text evidence="6">The sequence shown here is derived from an EMBL/GenBank/DDBJ whole genome shotgun (WGS) entry which is preliminary data.</text>
</comment>
<feature type="active site" description="Nucleophile" evidence="4">
    <location>
        <position position="288"/>
    </location>
</feature>
<feature type="binding site" evidence="4">
    <location>
        <position position="357"/>
    </location>
    <ligand>
        <name>Zn(2+)</name>
        <dbReference type="ChEBI" id="CHEBI:29105"/>
    </ligand>
</feature>
<evidence type="ECO:0000256" key="2">
    <source>
        <dbReference type="ARBA" id="ARBA00022679"/>
    </source>
</evidence>
<evidence type="ECO:0000256" key="4">
    <source>
        <dbReference type="HAMAP-Rule" id="MF_00168"/>
    </source>
</evidence>
<dbReference type="Pfam" id="PF01702">
    <property type="entry name" value="TGT"/>
    <property type="match status" value="1"/>
</dbReference>
<proteinExistence type="inferred from homology"/>
<evidence type="ECO:0000313" key="6">
    <source>
        <dbReference type="EMBL" id="OGG42887.1"/>
    </source>
</evidence>
<gene>
    <name evidence="4" type="primary">tgt</name>
    <name evidence="6" type="ORF">A3G50_00660</name>
</gene>
<evidence type="ECO:0000256" key="3">
    <source>
        <dbReference type="ARBA" id="ARBA00022694"/>
    </source>
</evidence>
<dbReference type="PANTHER" id="PTHR46499:SF1">
    <property type="entry name" value="QUEUINE TRNA-RIBOSYLTRANSFERASE"/>
    <property type="match status" value="1"/>
</dbReference>
<evidence type="ECO:0000256" key="1">
    <source>
        <dbReference type="ARBA" id="ARBA00022676"/>
    </source>
</evidence>
<dbReference type="HAMAP" id="MF_00168">
    <property type="entry name" value="Q_tRNA_Tgt"/>
    <property type="match status" value="1"/>
</dbReference>
<keyword evidence="1 4" id="KW-0328">Glycosyltransferase</keyword>
<dbReference type="GO" id="GO:0008616">
    <property type="term" value="P:tRNA queuosine(34) biosynthetic process"/>
    <property type="evidence" value="ECO:0007669"/>
    <property type="project" value="UniProtKB-UniRule"/>
</dbReference>
<dbReference type="PANTHER" id="PTHR46499">
    <property type="entry name" value="QUEUINE TRNA-RIBOSYLTRANSFERASE"/>
    <property type="match status" value="1"/>
</dbReference>
<feature type="active site" description="Proton acceptor" evidence="4">
    <location>
        <position position="92"/>
    </location>
</feature>
<name>A0A1F6C280_9BACT</name>
<dbReference type="InterPro" id="IPR036511">
    <property type="entry name" value="TGT-like_sf"/>
</dbReference>
<comment type="subunit">
    <text evidence="4">Homodimer. Within each dimer, one monomer is responsible for RNA recognition and catalysis, while the other monomer binds to the replacement base PreQ1.</text>
</comment>
<feature type="binding site" evidence="4">
    <location>
        <position position="171"/>
    </location>
    <ligand>
        <name>substrate</name>
    </ligand>
</feature>
<evidence type="ECO:0000313" key="7">
    <source>
        <dbReference type="Proteomes" id="UP000176633"/>
    </source>
</evidence>
<dbReference type="InterPro" id="IPR002616">
    <property type="entry name" value="tRNA_ribo_trans-like"/>
</dbReference>
<feature type="region of interest" description="RNA binding; important for wobble base 34 recognition" evidence="4">
    <location>
        <begin position="293"/>
        <end position="297"/>
    </location>
</feature>
<keyword evidence="4" id="KW-0479">Metal-binding</keyword>
<dbReference type="UniPathway" id="UPA00392"/>
<dbReference type="EMBL" id="MFKM01000032">
    <property type="protein sequence ID" value="OGG42887.1"/>
    <property type="molecule type" value="Genomic_DNA"/>
</dbReference>
<sequence length="378" mass="42323">MIEFKILKKSKISRARLGLLKTENGVVETPCFAPVATQAAVKTLTSEEVEQTKTQILIANTFHLHLKPGEKIVESAGGLHKFMNWPKPLMTDSGGFQVFSLGFGRDFGTGKILKTKTDSLIRKGQQPKLIKITGGGVFFTSPLNGQKIFLGPRESIKIQESLGADIIFTFDECTAPLADYEYTKNSLARTHRWAEICLKSKKSGQALFGIVQGGKFKDLRIESAKFIGSLPFDGFGIGGEFGDNKKIMAQMIDWVIKELPEEKPRHLLGIGRLEDIAKIIKAGIDTFDCIAPTRFARHGIAFVSEGELDMSKTKFSEDKNPLDKKCSCFVCRNYRRNYINHLFRAGEITALKLLTFHNLYFFNSEIANIREKIKKGKF</sequence>
<feature type="binding site" evidence="4">
    <location>
        <position position="212"/>
    </location>
    <ligand>
        <name>substrate</name>
    </ligand>
</feature>
<feature type="domain" description="tRNA-guanine(15) transglycosylase-like" evidence="5">
    <location>
        <begin position="14"/>
        <end position="378"/>
    </location>
</feature>
<feature type="binding site" evidence="4">
    <location>
        <position position="331"/>
    </location>
    <ligand>
        <name>Zn(2+)</name>
        <dbReference type="ChEBI" id="CHEBI:29105"/>
    </ligand>
</feature>
<dbReference type="NCBIfam" id="TIGR00430">
    <property type="entry name" value="Q_tRNA_tgt"/>
    <property type="match status" value="1"/>
</dbReference>
<dbReference type="GO" id="GO:0008479">
    <property type="term" value="F:tRNA-guanosine(34) queuine transglycosylase activity"/>
    <property type="evidence" value="ECO:0007669"/>
    <property type="project" value="UniProtKB-UniRule"/>
</dbReference>
<comment type="pathway">
    <text evidence="4">tRNA modification; tRNA-queuosine biosynthesis.</text>
</comment>
<dbReference type="InterPro" id="IPR004803">
    <property type="entry name" value="TGT"/>
</dbReference>
<accession>A0A1F6C280</accession>
<comment type="similarity">
    <text evidence="4">Belongs to the queuine tRNA-ribosyltransferase family.</text>
</comment>
<feature type="region of interest" description="RNA binding" evidence="4">
    <location>
        <begin position="269"/>
        <end position="275"/>
    </location>
</feature>
<dbReference type="GO" id="GO:0046872">
    <property type="term" value="F:metal ion binding"/>
    <property type="evidence" value="ECO:0007669"/>
    <property type="project" value="UniProtKB-KW"/>
</dbReference>
<comment type="catalytic activity">
    <reaction evidence="4">
        <text>7-aminomethyl-7-carbaguanine + guanosine(34) in tRNA = 7-aminomethyl-7-carbaguanosine(34) in tRNA + guanine</text>
        <dbReference type="Rhea" id="RHEA:24104"/>
        <dbReference type="Rhea" id="RHEA-COMP:10341"/>
        <dbReference type="Rhea" id="RHEA-COMP:10342"/>
        <dbReference type="ChEBI" id="CHEBI:16235"/>
        <dbReference type="ChEBI" id="CHEBI:58703"/>
        <dbReference type="ChEBI" id="CHEBI:74269"/>
        <dbReference type="ChEBI" id="CHEBI:82833"/>
        <dbReference type="EC" id="2.4.2.29"/>
    </reaction>
</comment>
<dbReference type="Proteomes" id="UP000176633">
    <property type="component" value="Unassembled WGS sequence"/>
</dbReference>
<organism evidence="6 7">
    <name type="scientific">Candidatus Jorgensenbacteria bacterium RIFCSPLOWO2_12_FULL_42_11</name>
    <dbReference type="NCBI Taxonomy" id="1798473"/>
    <lineage>
        <taxon>Bacteria</taxon>
        <taxon>Candidatus Joergenseniibacteriota</taxon>
    </lineage>
</organism>
<protein>
    <recommendedName>
        <fullName evidence="4">Queuine tRNA-ribosyltransferase</fullName>
        <ecNumber evidence="4">2.4.2.29</ecNumber>
    </recommendedName>
    <alternativeName>
        <fullName evidence="4">Guanine insertion enzyme</fullName>
    </alternativeName>
    <alternativeName>
        <fullName evidence="4">tRNA-guanine transglycosylase</fullName>
    </alternativeName>
</protein>
<feature type="binding site" evidence="4">
    <location>
        <position position="239"/>
    </location>
    <ligand>
        <name>substrate</name>
    </ligand>
</feature>
<dbReference type="SUPFAM" id="SSF51713">
    <property type="entry name" value="tRNA-guanine transglycosylase"/>
    <property type="match status" value="1"/>
</dbReference>
<reference evidence="6 7" key="1">
    <citation type="journal article" date="2016" name="Nat. Commun.">
        <title>Thousands of microbial genomes shed light on interconnected biogeochemical processes in an aquifer system.</title>
        <authorList>
            <person name="Anantharaman K."/>
            <person name="Brown C.T."/>
            <person name="Hug L.A."/>
            <person name="Sharon I."/>
            <person name="Castelle C.J."/>
            <person name="Probst A.J."/>
            <person name="Thomas B.C."/>
            <person name="Singh A."/>
            <person name="Wilkins M.J."/>
            <person name="Karaoz U."/>
            <person name="Brodie E.L."/>
            <person name="Williams K.H."/>
            <person name="Hubbard S.S."/>
            <person name="Banfield J.F."/>
        </authorList>
    </citation>
    <scope>NUCLEOTIDE SEQUENCE [LARGE SCALE GENOMIC DNA]</scope>
</reference>
<dbReference type="NCBIfam" id="TIGR00449">
    <property type="entry name" value="tgt_general"/>
    <property type="match status" value="1"/>
</dbReference>
<feature type="binding site" evidence="4">
    <location>
        <position position="326"/>
    </location>
    <ligand>
        <name>Zn(2+)</name>
        <dbReference type="ChEBI" id="CHEBI:29105"/>
    </ligand>
</feature>
<feature type="binding site" evidence="4">
    <location>
        <begin position="92"/>
        <end position="96"/>
    </location>
    <ligand>
        <name>substrate</name>
    </ligand>
</feature>
<keyword evidence="2 4" id="KW-0808">Transferase</keyword>
<dbReference type="AlphaFoldDB" id="A0A1F6C280"/>
<evidence type="ECO:0000259" key="5">
    <source>
        <dbReference type="Pfam" id="PF01702"/>
    </source>
</evidence>
<keyword evidence="3 4" id="KW-0819">tRNA processing</keyword>
<dbReference type="InterPro" id="IPR050076">
    <property type="entry name" value="ArchSynthase1/Queuine_TRR"/>
</dbReference>
<keyword evidence="4" id="KW-0862">Zinc</keyword>
<dbReference type="STRING" id="1798473.A3G50_00660"/>
<dbReference type="GO" id="GO:0005829">
    <property type="term" value="C:cytosol"/>
    <property type="evidence" value="ECO:0007669"/>
    <property type="project" value="TreeGrafter"/>
</dbReference>
<comment type="function">
    <text evidence="4">Catalyzes the base-exchange of a guanine (G) residue with the queuine precursor 7-aminomethyl-7-deazaguanine (PreQ1) at position 34 (anticodon wobble position) in tRNAs with GU(N) anticodons (tRNA-Asp, -Asn, -His and -Tyr). Catalysis occurs through a double-displacement mechanism. The nucleophile active site attacks the C1' of nucleotide 34 to detach the guanine base from the RNA, forming a covalent enzyme-RNA intermediate. The proton acceptor active site deprotonates the incoming PreQ1, allowing a nucleophilic attack on the C1' of the ribose to form the product. After dissociation, two additional enzymatic reactions on the tRNA convert PreQ1 to queuine (Q), resulting in the hypermodified nucleoside queuosine (7-(((4,5-cis-dihydroxy-2-cyclopenten-1-yl)amino)methyl)-7-deazaguanosine).</text>
</comment>
<dbReference type="EC" id="2.4.2.29" evidence="4"/>
<keyword evidence="4" id="KW-0671">Queuosine biosynthesis</keyword>
<dbReference type="Gene3D" id="3.20.20.105">
    <property type="entry name" value="Queuine tRNA-ribosyltransferase-like"/>
    <property type="match status" value="1"/>
</dbReference>
<feature type="binding site" evidence="4">
    <location>
        <position position="328"/>
    </location>
    <ligand>
        <name>Zn(2+)</name>
        <dbReference type="ChEBI" id="CHEBI:29105"/>
    </ligand>
</feature>
<comment type="cofactor">
    <cofactor evidence="4">
        <name>Zn(2+)</name>
        <dbReference type="ChEBI" id="CHEBI:29105"/>
    </cofactor>
    <text evidence="4">Binds 1 zinc ion per subunit.</text>
</comment>